<evidence type="ECO:0000256" key="2">
    <source>
        <dbReference type="RuleBase" id="RU003616"/>
    </source>
</evidence>
<accession>A7I106</accession>
<dbReference type="HOGENOM" id="CLU_046737_8_3_7"/>
<dbReference type="STRING" id="360107.CHAB381_0610"/>
<protein>
    <submittedName>
        <fullName evidence="4">Heat shock protein Hsp20</fullName>
    </submittedName>
</protein>
<dbReference type="CDD" id="cd06464">
    <property type="entry name" value="ACD_sHsps-like"/>
    <property type="match status" value="1"/>
</dbReference>
<dbReference type="Proteomes" id="UP000002407">
    <property type="component" value="Chromosome"/>
</dbReference>
<dbReference type="PANTHER" id="PTHR11527">
    <property type="entry name" value="HEAT-SHOCK PROTEIN 20 FAMILY MEMBER"/>
    <property type="match status" value="1"/>
</dbReference>
<dbReference type="KEGG" id="cha:CHAB381_0610"/>
<dbReference type="InterPro" id="IPR031107">
    <property type="entry name" value="Small_HSP"/>
</dbReference>
<sequence>MKISTYRPFFNLKALNDDFFNFPSFEKNGVFAPLVNTREDDNGYYIEVDLPGVRKEDVDIELDKNMLTISGERKFKNEKKENGYQRTESYFGKFERSFTINTDIDTDKITAEQKDGILEIFIPKVEAKESKKIAIK</sequence>
<name>A7I106_CAMHC</name>
<dbReference type="InterPro" id="IPR008978">
    <property type="entry name" value="HSP20-like_chaperone"/>
</dbReference>
<dbReference type="SUPFAM" id="SSF49764">
    <property type="entry name" value="HSP20-like chaperones"/>
    <property type="match status" value="1"/>
</dbReference>
<evidence type="ECO:0000256" key="1">
    <source>
        <dbReference type="PROSITE-ProRule" id="PRU00285"/>
    </source>
</evidence>
<evidence type="ECO:0000259" key="3">
    <source>
        <dbReference type="PROSITE" id="PS01031"/>
    </source>
</evidence>
<keyword evidence="4" id="KW-0346">Stress response</keyword>
<dbReference type="AlphaFoldDB" id="A7I106"/>
<evidence type="ECO:0000313" key="4">
    <source>
        <dbReference type="EMBL" id="ABS52097.1"/>
    </source>
</evidence>
<dbReference type="PROSITE" id="PS01031">
    <property type="entry name" value="SHSP"/>
    <property type="match status" value="1"/>
</dbReference>
<dbReference type="Gene3D" id="2.60.40.790">
    <property type="match status" value="1"/>
</dbReference>
<dbReference type="InterPro" id="IPR002068">
    <property type="entry name" value="A-crystallin/Hsp20_dom"/>
</dbReference>
<proteinExistence type="inferred from homology"/>
<dbReference type="OrthoDB" id="9811615at2"/>
<comment type="similarity">
    <text evidence="1 2">Belongs to the small heat shock protein (HSP20) family.</text>
</comment>
<keyword evidence="5" id="KW-1185">Reference proteome</keyword>
<dbReference type="RefSeq" id="WP_012108484.1">
    <property type="nucleotide sequence ID" value="NC_009714.1"/>
</dbReference>
<feature type="domain" description="SHSP" evidence="3">
    <location>
        <begin position="25"/>
        <end position="136"/>
    </location>
</feature>
<gene>
    <name evidence="4" type="ordered locus">CHAB381_0610</name>
</gene>
<dbReference type="EMBL" id="CP000776">
    <property type="protein sequence ID" value="ABS52097.1"/>
    <property type="molecule type" value="Genomic_DNA"/>
</dbReference>
<dbReference type="Pfam" id="PF00011">
    <property type="entry name" value="HSP20"/>
    <property type="match status" value="1"/>
</dbReference>
<reference evidence="5" key="1">
    <citation type="submission" date="2007-07" db="EMBL/GenBank/DDBJ databases">
        <title>Complete genome sequence of Campylobacter hominis ATCC BAA-381, a commensal isolated from the human gastrointestinal tract.</title>
        <authorList>
            <person name="Fouts D.E."/>
            <person name="Mongodin E.F."/>
            <person name="Puiu D."/>
            <person name="Sebastian Y."/>
            <person name="Miller W.G."/>
            <person name="Mandrell R.E."/>
            <person name="Nelson K.E."/>
        </authorList>
    </citation>
    <scope>NUCLEOTIDE SEQUENCE [LARGE SCALE GENOMIC DNA]</scope>
    <source>
        <strain evidence="5">ATCC BAA-381 / DSM 21671 / CCUG 45161 / LMG 19568 / NCTC 13146 / CH001A</strain>
    </source>
</reference>
<organism evidence="4 5">
    <name type="scientific">Campylobacter hominis (strain ATCC BAA-381 / DSM 21671 / CCUG 45161 / LMG 19568 / NCTC 13146 / CH001A)</name>
    <dbReference type="NCBI Taxonomy" id="360107"/>
    <lineage>
        <taxon>Bacteria</taxon>
        <taxon>Pseudomonadati</taxon>
        <taxon>Campylobacterota</taxon>
        <taxon>Epsilonproteobacteria</taxon>
        <taxon>Campylobacterales</taxon>
        <taxon>Campylobacteraceae</taxon>
        <taxon>Campylobacter</taxon>
    </lineage>
</organism>
<evidence type="ECO:0000313" key="5">
    <source>
        <dbReference type="Proteomes" id="UP000002407"/>
    </source>
</evidence>
<dbReference type="eggNOG" id="COG0071">
    <property type="taxonomic scope" value="Bacteria"/>
</dbReference>